<keyword evidence="10" id="KW-1185">Reference proteome</keyword>
<accession>A0LWU6</accession>
<dbReference type="InterPro" id="IPR018584">
    <property type="entry name" value="GT87"/>
</dbReference>
<reference evidence="9 10" key="1">
    <citation type="journal article" date="2009" name="Genome Res.">
        <title>Complete genome of the cellulolytic thermophile Acidothermus cellulolyticus 11B provides insights into its ecophysiological and evolutionary adaptations.</title>
        <authorList>
            <person name="Barabote R.D."/>
            <person name="Xie G."/>
            <person name="Leu D.H."/>
            <person name="Normand P."/>
            <person name="Necsulea A."/>
            <person name="Daubin V."/>
            <person name="Medigue C."/>
            <person name="Adney W.S."/>
            <person name="Xu X.C."/>
            <person name="Lapidus A."/>
            <person name="Parales R.E."/>
            <person name="Detter C."/>
            <person name="Pujic P."/>
            <person name="Bruce D."/>
            <person name="Lavire C."/>
            <person name="Challacombe J.F."/>
            <person name="Brettin T.S."/>
            <person name="Berry A.M."/>
        </authorList>
    </citation>
    <scope>NUCLEOTIDE SEQUENCE [LARGE SCALE GENOMIC DNA]</scope>
    <source>
        <strain evidence="10">ATCC 43068 / DSM 8971 / 11B</strain>
    </source>
</reference>
<dbReference type="InterPro" id="IPR016570">
    <property type="entry name" value="UCP010361"/>
</dbReference>
<comment type="subcellular location">
    <subcellularLocation>
        <location evidence="1">Cell membrane</location>
        <topology evidence="1">Multi-pass membrane protein</topology>
    </subcellularLocation>
</comment>
<feature type="transmembrane region" description="Helical" evidence="8">
    <location>
        <begin position="213"/>
        <end position="239"/>
    </location>
</feature>
<dbReference type="eggNOG" id="COG5650">
    <property type="taxonomic scope" value="Bacteria"/>
</dbReference>
<evidence type="ECO:0000256" key="2">
    <source>
        <dbReference type="ARBA" id="ARBA00022475"/>
    </source>
</evidence>
<organism evidence="9 10">
    <name type="scientific">Acidothermus cellulolyticus (strain ATCC 43068 / DSM 8971 / 11B)</name>
    <dbReference type="NCBI Taxonomy" id="351607"/>
    <lineage>
        <taxon>Bacteria</taxon>
        <taxon>Bacillati</taxon>
        <taxon>Actinomycetota</taxon>
        <taxon>Actinomycetes</taxon>
        <taxon>Acidothermales</taxon>
        <taxon>Acidothermaceae</taxon>
        <taxon>Acidothermus</taxon>
    </lineage>
</organism>
<comment type="similarity">
    <text evidence="7">Belongs to the glycosyltransferase 87 family.</text>
</comment>
<evidence type="ECO:0000256" key="6">
    <source>
        <dbReference type="ARBA" id="ARBA00023136"/>
    </source>
</evidence>
<evidence type="ECO:0000256" key="4">
    <source>
        <dbReference type="ARBA" id="ARBA00022692"/>
    </source>
</evidence>
<gene>
    <name evidence="9" type="ordered locus">Acel_2134</name>
</gene>
<evidence type="ECO:0000256" key="3">
    <source>
        <dbReference type="ARBA" id="ARBA00022679"/>
    </source>
</evidence>
<dbReference type="STRING" id="351607.Acel_2134"/>
<evidence type="ECO:0000313" key="10">
    <source>
        <dbReference type="Proteomes" id="UP000008221"/>
    </source>
</evidence>
<evidence type="ECO:0000256" key="5">
    <source>
        <dbReference type="ARBA" id="ARBA00022989"/>
    </source>
</evidence>
<dbReference type="OrthoDB" id="3348156at2"/>
<evidence type="ECO:0000256" key="8">
    <source>
        <dbReference type="SAM" id="Phobius"/>
    </source>
</evidence>
<dbReference type="AlphaFoldDB" id="A0LWU6"/>
<evidence type="ECO:0000313" key="9">
    <source>
        <dbReference type="EMBL" id="ABK53906.1"/>
    </source>
</evidence>
<feature type="transmembrane region" description="Helical" evidence="8">
    <location>
        <begin position="311"/>
        <end position="330"/>
    </location>
</feature>
<feature type="transmembrane region" description="Helical" evidence="8">
    <location>
        <begin position="178"/>
        <end position="207"/>
    </location>
</feature>
<proteinExistence type="inferred from homology"/>
<dbReference type="KEGG" id="ace:Acel_2134"/>
<dbReference type="Pfam" id="PF09594">
    <property type="entry name" value="GT87"/>
    <property type="match status" value="1"/>
</dbReference>
<feature type="transmembrane region" description="Helical" evidence="8">
    <location>
        <begin position="337"/>
        <end position="357"/>
    </location>
</feature>
<dbReference type="GO" id="GO:0005886">
    <property type="term" value="C:plasma membrane"/>
    <property type="evidence" value="ECO:0007669"/>
    <property type="project" value="UniProtKB-SubCell"/>
</dbReference>
<dbReference type="Proteomes" id="UP000008221">
    <property type="component" value="Chromosome"/>
</dbReference>
<dbReference type="PIRSF" id="PIRSF010361">
    <property type="entry name" value="UCP010361"/>
    <property type="match status" value="1"/>
</dbReference>
<feature type="transmembrane region" description="Helical" evidence="8">
    <location>
        <begin position="377"/>
        <end position="398"/>
    </location>
</feature>
<protein>
    <submittedName>
        <fullName evidence="9">Transmembrane protein</fullName>
    </submittedName>
</protein>
<dbReference type="RefSeq" id="WP_011720969.1">
    <property type="nucleotide sequence ID" value="NC_008578.1"/>
</dbReference>
<feature type="transmembrane region" description="Helical" evidence="8">
    <location>
        <begin position="410"/>
        <end position="433"/>
    </location>
</feature>
<evidence type="ECO:0000256" key="1">
    <source>
        <dbReference type="ARBA" id="ARBA00004651"/>
    </source>
</evidence>
<dbReference type="HOGENOM" id="CLU_028876_1_0_11"/>
<keyword evidence="4 8" id="KW-0812">Transmembrane</keyword>
<keyword evidence="5 8" id="KW-1133">Transmembrane helix</keyword>
<feature type="transmembrane region" description="Helical" evidence="8">
    <location>
        <begin position="246"/>
        <end position="269"/>
    </location>
</feature>
<dbReference type="GO" id="GO:0016758">
    <property type="term" value="F:hexosyltransferase activity"/>
    <property type="evidence" value="ECO:0007669"/>
    <property type="project" value="InterPro"/>
</dbReference>
<keyword evidence="6 8" id="KW-0472">Membrane</keyword>
<keyword evidence="3" id="KW-0808">Transferase</keyword>
<evidence type="ECO:0000256" key="7">
    <source>
        <dbReference type="ARBA" id="ARBA00024033"/>
    </source>
</evidence>
<dbReference type="EMBL" id="CP000481">
    <property type="protein sequence ID" value="ABK53906.1"/>
    <property type="molecule type" value="Genomic_DNA"/>
</dbReference>
<sequence length="485" mass="53264">MDAPLPTEIAAPTLEDPVVRGASYAFGGPLGRHALLGSSWWTPIRVLIVFVLAASGLMYAQKLPCRNAAWSNGFQYSHVCYTDIFPLYYSEGLAQGKRPYLDAHPDANGKPTYVEYPVLIGATMQVTASLAKHPITPKSTPGQRFLDANWFILAIAALITVVATALTNRRRPWDAAMVALAPGLILAGLINWDLIAVAFSALAFYAWSRRHPAIAGLLFGLGIATKFYPIIFFLPLFLLCLRAKRLGAFFACLGGAAFSWALVDVPIWLKSPEGFATFYRFNAERGPDWGSIWYAIEQIRGIGYTTRQVNLVEAVATVVVVLIVAVIAFSTPRRPRLASLAFVTLALFLLVNKVYSPQYVLWLLPLAVLARPRWPSFLVWQFGEVLYFLAIWLYLLNVERPGKGLEWQPYLVGLAIRDLAVLFLCVLVTVEMFKPERDIVRRDGSDDPAGGVLDGAPDWLAPRSTVAAQPAVPAGAAAEFRLAPG</sequence>
<dbReference type="InParanoid" id="A0LWU6"/>
<name>A0LWU6_ACIC1</name>
<feature type="transmembrane region" description="Helical" evidence="8">
    <location>
        <begin position="148"/>
        <end position="166"/>
    </location>
</feature>
<keyword evidence="2" id="KW-1003">Cell membrane</keyword>